<dbReference type="SMART" id="SM00308">
    <property type="entry name" value="LH2"/>
    <property type="match status" value="4"/>
</dbReference>
<dbReference type="PROSITE" id="PS50095">
    <property type="entry name" value="PLAT"/>
    <property type="match status" value="10"/>
</dbReference>
<feature type="compositionally biased region" description="Basic and acidic residues" evidence="2">
    <location>
        <begin position="1126"/>
        <end position="1139"/>
    </location>
</feature>
<dbReference type="Gene3D" id="2.40.180.10">
    <property type="entry name" value="Catalase core domain"/>
    <property type="match status" value="3"/>
</dbReference>
<feature type="domain" description="PLAT" evidence="3">
    <location>
        <begin position="181"/>
        <end position="295"/>
    </location>
</feature>
<feature type="domain" description="PLAT" evidence="3">
    <location>
        <begin position="878"/>
        <end position="992"/>
    </location>
</feature>
<organism evidence="4 5">
    <name type="scientific">Adineta steineri</name>
    <dbReference type="NCBI Taxonomy" id="433720"/>
    <lineage>
        <taxon>Eukaryota</taxon>
        <taxon>Metazoa</taxon>
        <taxon>Spiralia</taxon>
        <taxon>Gnathifera</taxon>
        <taxon>Rotifera</taxon>
        <taxon>Eurotatoria</taxon>
        <taxon>Bdelloidea</taxon>
        <taxon>Adinetida</taxon>
        <taxon>Adinetidae</taxon>
        <taxon>Adineta</taxon>
    </lineage>
</organism>
<sequence length="1555" mass="176706">MVVIYKEVIRRVGIERKDKLSEYTANKWLSLTKDDKKLYVELNQETPRASSPSPAAYLVTVHTAWVQPPEPIKNIQLTIRGSDGSIDKVLLKDYAKSNEQQLFQKGSSDQFEIKHKDIGKIENITIGFDDNDQKSAWLLESIDIQYEETLYHFQAQCWLSSRLGQNFNWITMKPDPSNDDINYKVIIDTGVSGINSNVILCIYGDENITKNFALKTTKDGTQAKFIKDSHLEFDLKAVDVGKIKKINIGHDGKGNEQQWFLKFIKIEKQNEHYTFKVNQCLSATQQNFMDLIPEELLPKKDQAIYKITVVTSSNDDSSTDSGVFMKIYGDKDQTKRFQLTTTTENSELLFKQGQTDEFEIELNDVGDINKMNIGHDGKGLRPMWHVETVQIRKGSQIFKFNADQVLDLSIQDIDLLPFVPEKSPSPKPTKSETSRSTSSEDKVNVKETIYKVSVQYGSLQQNFNDDDDDDNTSLYLVIVGVNESESDPSSERIQPITPIKSANPKIEYIITIKTGNNRNSGTNGPVYIKIFGRDNKETDDILLTSASNEKIFQQDSIKKIPIQAIDIGKPQRIIIRHEDKTNGWFIDYVEISVHNFLIRFVANRWLDETKYDRKLSAELFGSEQPATSYDIEVQTGSEQIEPLDSPVYMQIFGTITNTPKFFLESKNASFTKDSKAKFTVSSNNVGDIQKIIIGHEGLGTVNDWYLKNVKVQTDTQQHEYTANKWLSLTKDDKKLYVELNQETPRASSPSPAPYLITVHTAWVQPAEPIKNIQLTIRGSDGSIDKVLLKDYAKSNEQQVFQNGSSDQFEIKHKDIGKIENITIGFDDNDQKAAWLLESVDIQYEEALYHFQAQCWLSSRLGQNFSWITMKPDPSNDDIHYKVIIDTGESGINSNVILCIYGDENITKNFALKTIKDGTQAKFIKNSHLEFDLKGVDVGKIKKINIGHDGKGNEQQWFLKFIKIEKQNEHYTFKVNQCLSETQQNFVNLIPEELLPKKDQAIYRITVVTSSNDDSSTDSGVFMKIYGDKDQTKRFQLTTTKENSELLFKQGQTDEFEIELNDVGDINKINIGHDGKGLRPMWHVETVQIQKGSQVFKFHADQVLDLSIQDMDLLPFVPEKSPSPKPTKSETPRSTSSEDKVNVKETIYKVSVQYGSLQQNFNDDDDDDNTSLYLVIVGVNGKTKRIPLPVNKKDEIEFNTTDVGKISKILLGQDKNEHGIVYHVDNIIIKQENEITTFNIEDAIKQNTELEFTPSPIRQPSITRRSSISSETSTSDVKIKDVDYTIKVVTGDKAFNGIVNIKIRGVNGIITIPLSDTNSGAKPFQAKSSDEFTNRTTDVGKIKRITIECHDIEKRNTWHLKRIQILKGNQVYNFLANVRLDSKEPKIVLHPIDQRKEDYVQSELRRLRTNLRNESLKMHQPKHKAHEPFVYNNLSPYFDTSTVERAIYGPIEPPSGYYTRITALSIVEPWEAYGMDYGVNYELLRSRGNRSQSAKRSASTQNGLMILPPLSLPYGGQITYVNSGKVPSSRSTSSKTKHKSSLKHTGEQKQTTTTNA</sequence>
<feature type="domain" description="PLAT" evidence="3">
    <location>
        <begin position="506"/>
        <end position="620"/>
    </location>
</feature>
<evidence type="ECO:0000256" key="2">
    <source>
        <dbReference type="SAM" id="MobiDB-lite"/>
    </source>
</evidence>
<feature type="domain" description="PLAT" evidence="3">
    <location>
        <begin position="627"/>
        <end position="740"/>
    </location>
</feature>
<feature type="domain" description="PLAT" evidence="3">
    <location>
        <begin position="752"/>
        <end position="870"/>
    </location>
</feature>
<feature type="domain" description="PLAT" evidence="3">
    <location>
        <begin position="303"/>
        <end position="420"/>
    </location>
</feature>
<gene>
    <name evidence="4" type="ORF">IZO911_LOCUS19084</name>
</gene>
<name>A0A814IR18_9BILA</name>
<feature type="compositionally biased region" description="Basic and acidic residues" evidence="2">
    <location>
        <begin position="429"/>
        <end position="442"/>
    </location>
</feature>
<feature type="compositionally biased region" description="Low complexity" evidence="2">
    <location>
        <begin position="1522"/>
        <end position="1533"/>
    </location>
</feature>
<comment type="caution">
    <text evidence="4">The sequence shown here is derived from an EMBL/GenBank/DDBJ whole genome shotgun (WGS) entry which is preliminary data.</text>
</comment>
<dbReference type="Proteomes" id="UP000663860">
    <property type="component" value="Unassembled WGS sequence"/>
</dbReference>
<feature type="region of interest" description="Disordered" evidence="2">
    <location>
        <begin position="418"/>
        <end position="442"/>
    </location>
</feature>
<evidence type="ECO:0000313" key="5">
    <source>
        <dbReference type="Proteomes" id="UP000663860"/>
    </source>
</evidence>
<dbReference type="EMBL" id="CAJNOE010000188">
    <property type="protein sequence ID" value="CAF1027798.1"/>
    <property type="molecule type" value="Genomic_DNA"/>
</dbReference>
<protein>
    <recommendedName>
        <fullName evidence="3">PLAT domain-containing protein</fullName>
    </recommendedName>
</protein>
<feature type="domain" description="PLAT" evidence="3">
    <location>
        <begin position="1145"/>
        <end position="1257"/>
    </location>
</feature>
<dbReference type="PANTHER" id="PTHR45901:SF3">
    <property type="entry name" value="LIPOXYGENASE HOMOLOGY DOMAIN-CONTAINING PROTEIN 1"/>
    <property type="match status" value="1"/>
</dbReference>
<evidence type="ECO:0000256" key="1">
    <source>
        <dbReference type="PROSITE-ProRule" id="PRU00152"/>
    </source>
</evidence>
<dbReference type="Gene3D" id="2.60.60.20">
    <property type="entry name" value="PLAT/LH2 domain"/>
    <property type="match status" value="7"/>
</dbReference>
<dbReference type="PANTHER" id="PTHR45901">
    <property type="entry name" value="PROTEIN CBG12474"/>
    <property type="match status" value="1"/>
</dbReference>
<accession>A0A814IR18</accession>
<dbReference type="InterPro" id="IPR052970">
    <property type="entry name" value="Inner_ear_hair_cell_LOXHD"/>
</dbReference>
<feature type="domain" description="PLAT" evidence="3">
    <location>
        <begin position="1281"/>
        <end position="1393"/>
    </location>
</feature>
<comment type="caution">
    <text evidence="1">Lacks conserved residue(s) required for the propagation of feature annotation.</text>
</comment>
<dbReference type="InterPro" id="IPR001024">
    <property type="entry name" value="PLAT/LH2_dom"/>
</dbReference>
<proteinExistence type="predicted"/>
<feature type="domain" description="PLAT" evidence="3">
    <location>
        <begin position="1000"/>
        <end position="1117"/>
    </location>
</feature>
<dbReference type="SUPFAM" id="SSF49723">
    <property type="entry name" value="Lipase/lipooxygenase domain (PLAT/LH2 domain)"/>
    <property type="match status" value="10"/>
</dbReference>
<evidence type="ECO:0000313" key="4">
    <source>
        <dbReference type="EMBL" id="CAF1027798.1"/>
    </source>
</evidence>
<dbReference type="InterPro" id="IPR036392">
    <property type="entry name" value="PLAT/LH2_dom_sf"/>
</dbReference>
<feature type="domain" description="PLAT" evidence="3">
    <location>
        <begin position="55"/>
        <end position="173"/>
    </location>
</feature>
<reference evidence="4" key="1">
    <citation type="submission" date="2021-02" db="EMBL/GenBank/DDBJ databases">
        <authorList>
            <person name="Nowell W R."/>
        </authorList>
    </citation>
    <scope>NUCLEOTIDE SEQUENCE</scope>
</reference>
<dbReference type="Pfam" id="PF01477">
    <property type="entry name" value="PLAT"/>
    <property type="match status" value="9"/>
</dbReference>
<feature type="region of interest" description="Disordered" evidence="2">
    <location>
        <begin position="1522"/>
        <end position="1555"/>
    </location>
</feature>
<evidence type="ECO:0000259" key="3">
    <source>
        <dbReference type="PROSITE" id="PS50095"/>
    </source>
</evidence>
<feature type="region of interest" description="Disordered" evidence="2">
    <location>
        <begin position="1114"/>
        <end position="1139"/>
    </location>
</feature>